<keyword evidence="2" id="KW-1185">Reference proteome</keyword>
<comment type="caution">
    <text evidence="1">The sequence shown here is derived from an EMBL/GenBank/DDBJ whole genome shotgun (WGS) entry which is preliminary data.</text>
</comment>
<dbReference type="InterPro" id="IPR029044">
    <property type="entry name" value="Nucleotide-diphossugar_trans"/>
</dbReference>
<dbReference type="Proteomes" id="UP000230002">
    <property type="component" value="Unassembled WGS sequence"/>
</dbReference>
<proteinExistence type="predicted"/>
<dbReference type="EMBL" id="AYKW01000012">
    <property type="protein sequence ID" value="PIL31468.1"/>
    <property type="molecule type" value="Genomic_DNA"/>
</dbReference>
<dbReference type="STRING" id="1077348.A0A2G8SD03"/>
<evidence type="ECO:0000313" key="1">
    <source>
        <dbReference type="EMBL" id="PIL31468.1"/>
    </source>
</evidence>
<sequence>MATREQIWRAFQAVAVPVLLGLISRQIWPSRPEQTPTSLYLPLLADIDFVPRTLPATYRKHDSHFEAYDHVSLLPEVAPAATPDVTAVILNWSRFPNVILIASLLCGPWLEGTISEVFIWNNSPRHITYEEMKNTGCSKSKLRIYNAPSNLLFQARFVACAQASTPYCFVQDDDYLVRPEIIQSLRVHMAAPDASRVIHLLPPHEHLSTTLRETDVQSSHDRQLSSIQTSFAWLGHGTMLHRSEAQSFLRLMRYLDAPPDDMKMADNFFTILSNRVPEVWHDQGFELGGGQPFTVGSEGDDRNKKYILRATRYLESLAHCGRVSCDGFDRNGSGDQQARPQLPYITLDRLHPQKPWIRAACRVAACVLETNIRTLPDDVSHTATNISDMLSLEIENARTLGDAGKQNYLDHAPSNAVDGKAYTVFRSLYGGKKGDKITLDVLTDISEARRWTAVELVLLVDSATEVILNSSLFGWSSDDVTWRSRMSFHVIPFATILRKKPLLTACNTL</sequence>
<evidence type="ECO:0000313" key="2">
    <source>
        <dbReference type="Proteomes" id="UP000230002"/>
    </source>
</evidence>
<dbReference type="AlphaFoldDB" id="A0A2G8SD03"/>
<evidence type="ECO:0008006" key="3">
    <source>
        <dbReference type="Google" id="ProtNLM"/>
    </source>
</evidence>
<protein>
    <recommendedName>
        <fullName evidence="3">Glycosyl transferase 64 domain-containing protein</fullName>
    </recommendedName>
</protein>
<dbReference type="SUPFAM" id="SSF53448">
    <property type="entry name" value="Nucleotide-diphospho-sugar transferases"/>
    <property type="match status" value="1"/>
</dbReference>
<reference evidence="1 2" key="1">
    <citation type="journal article" date="2015" name="Sci. Rep.">
        <title>Chromosome-level genome map provides insights into diverse defense mechanisms in the medicinal fungus Ganoderma sinense.</title>
        <authorList>
            <person name="Zhu Y."/>
            <person name="Xu J."/>
            <person name="Sun C."/>
            <person name="Zhou S."/>
            <person name="Xu H."/>
            <person name="Nelson D.R."/>
            <person name="Qian J."/>
            <person name="Song J."/>
            <person name="Luo H."/>
            <person name="Xiang L."/>
            <person name="Li Y."/>
            <person name="Xu Z."/>
            <person name="Ji A."/>
            <person name="Wang L."/>
            <person name="Lu S."/>
            <person name="Hayward A."/>
            <person name="Sun W."/>
            <person name="Li X."/>
            <person name="Schwartz D.C."/>
            <person name="Wang Y."/>
            <person name="Chen S."/>
        </authorList>
    </citation>
    <scope>NUCLEOTIDE SEQUENCE [LARGE SCALE GENOMIC DNA]</scope>
    <source>
        <strain evidence="1 2">ZZ0214-1</strain>
    </source>
</reference>
<dbReference type="OrthoDB" id="1684102at2759"/>
<accession>A0A2G8SD03</accession>
<gene>
    <name evidence="1" type="ORF">GSI_06170</name>
</gene>
<organism evidence="1 2">
    <name type="scientific">Ganoderma sinense ZZ0214-1</name>
    <dbReference type="NCBI Taxonomy" id="1077348"/>
    <lineage>
        <taxon>Eukaryota</taxon>
        <taxon>Fungi</taxon>
        <taxon>Dikarya</taxon>
        <taxon>Basidiomycota</taxon>
        <taxon>Agaricomycotina</taxon>
        <taxon>Agaricomycetes</taxon>
        <taxon>Polyporales</taxon>
        <taxon>Polyporaceae</taxon>
        <taxon>Ganoderma</taxon>
    </lineage>
</organism>
<name>A0A2G8SD03_9APHY</name>